<dbReference type="Pfam" id="PF25601">
    <property type="entry name" value="AAA_lid_14"/>
    <property type="match status" value="1"/>
</dbReference>
<feature type="coiled-coil region" evidence="7">
    <location>
        <begin position="169"/>
        <end position="196"/>
    </location>
</feature>
<name>A0ABQ5Q7C1_9BACT</name>
<organism evidence="9 10">
    <name type="scientific">Geothrix rubra</name>
    <dbReference type="NCBI Taxonomy" id="2927977"/>
    <lineage>
        <taxon>Bacteria</taxon>
        <taxon>Pseudomonadati</taxon>
        <taxon>Acidobacteriota</taxon>
        <taxon>Holophagae</taxon>
        <taxon>Holophagales</taxon>
        <taxon>Holophagaceae</taxon>
        <taxon>Geothrix</taxon>
    </lineage>
</organism>
<dbReference type="PANTHER" id="PTHR32071">
    <property type="entry name" value="TRANSCRIPTIONAL REGULATORY PROTEIN"/>
    <property type="match status" value="1"/>
</dbReference>
<feature type="domain" description="Sigma-54 factor interaction" evidence="8">
    <location>
        <begin position="201"/>
        <end position="430"/>
    </location>
</feature>
<accession>A0ABQ5Q7C1</accession>
<dbReference type="PROSITE" id="PS00676">
    <property type="entry name" value="SIGMA54_INTERACT_2"/>
    <property type="match status" value="1"/>
</dbReference>
<dbReference type="Gene3D" id="1.10.10.60">
    <property type="entry name" value="Homeodomain-like"/>
    <property type="match status" value="1"/>
</dbReference>
<dbReference type="Gene3D" id="1.10.8.60">
    <property type="match status" value="1"/>
</dbReference>
<dbReference type="SUPFAM" id="SSF52540">
    <property type="entry name" value="P-loop containing nucleoside triphosphate hydrolases"/>
    <property type="match status" value="1"/>
</dbReference>
<keyword evidence="2" id="KW-0067">ATP-binding</keyword>
<protein>
    <submittedName>
        <fullName evidence="9">ATPase AAA</fullName>
    </submittedName>
</protein>
<dbReference type="InterPro" id="IPR025943">
    <property type="entry name" value="Sigma_54_int_dom_ATP-bd_2"/>
</dbReference>
<evidence type="ECO:0000313" key="9">
    <source>
        <dbReference type="EMBL" id="GLH70518.1"/>
    </source>
</evidence>
<keyword evidence="6" id="KW-0804">Transcription</keyword>
<dbReference type="SUPFAM" id="SSF46689">
    <property type="entry name" value="Homeodomain-like"/>
    <property type="match status" value="1"/>
</dbReference>
<dbReference type="Gene3D" id="3.30.450.40">
    <property type="match status" value="1"/>
</dbReference>
<dbReference type="InterPro" id="IPR003593">
    <property type="entry name" value="AAA+_ATPase"/>
</dbReference>
<proteinExistence type="predicted"/>
<dbReference type="InterPro" id="IPR002078">
    <property type="entry name" value="Sigma_54_int"/>
</dbReference>
<dbReference type="SUPFAM" id="SSF55781">
    <property type="entry name" value="GAF domain-like"/>
    <property type="match status" value="1"/>
</dbReference>
<keyword evidence="4" id="KW-0238">DNA-binding</keyword>
<dbReference type="Pfam" id="PF13185">
    <property type="entry name" value="GAF_2"/>
    <property type="match status" value="1"/>
</dbReference>
<dbReference type="EMBL" id="BSDD01000003">
    <property type="protein sequence ID" value="GLH70518.1"/>
    <property type="molecule type" value="Genomic_DNA"/>
</dbReference>
<keyword evidence="1" id="KW-0547">Nucleotide-binding</keyword>
<dbReference type="Proteomes" id="UP001165089">
    <property type="component" value="Unassembled WGS sequence"/>
</dbReference>
<evidence type="ECO:0000256" key="5">
    <source>
        <dbReference type="ARBA" id="ARBA00023159"/>
    </source>
</evidence>
<dbReference type="InterPro" id="IPR029016">
    <property type="entry name" value="GAF-like_dom_sf"/>
</dbReference>
<evidence type="ECO:0000259" key="8">
    <source>
        <dbReference type="PROSITE" id="PS50045"/>
    </source>
</evidence>
<dbReference type="InterPro" id="IPR003018">
    <property type="entry name" value="GAF"/>
</dbReference>
<dbReference type="InterPro" id="IPR058031">
    <property type="entry name" value="AAA_lid_NorR"/>
</dbReference>
<evidence type="ECO:0000256" key="7">
    <source>
        <dbReference type="SAM" id="Coils"/>
    </source>
</evidence>
<dbReference type="InterPro" id="IPR009057">
    <property type="entry name" value="Homeodomain-like_sf"/>
</dbReference>
<dbReference type="InterPro" id="IPR025662">
    <property type="entry name" value="Sigma_54_int_dom_ATP-bd_1"/>
</dbReference>
<evidence type="ECO:0000313" key="10">
    <source>
        <dbReference type="Proteomes" id="UP001165089"/>
    </source>
</evidence>
<sequence length="517" mass="56031">MENASPDLVSALKTLAHVAGRLPQGPEFLPTALDALAGVVPYDLAAVLRLDRGRLRVVCARGPLADERVKAHSIALASFPSVREALDSGLTRVMLEADHREGDGDPYDGVLDLPHGHSCMVVPLQGGGRPLGALTFDRASCGPFDALTVILATLYGQLIALAWMASEQRTHLEHQRDQLEAENRLLRTEVVGAEDAGSLIERTHSPAMQRTVRLARQVAPTDSAVLLSGETGTGKEVLARAIHEWSRRADKPFLKVNCAALPENLVESELFGHTKGAFSGAVQPRPGRFQMAHGGTLLLDEVGDLPLAAQAKLLRVLQEGAFEPVGSDRSVVVDVRILAATNVNLEQAVAEGRFRADLYYRLNVFPLHLPALRDRREDLRLLAEDFLYRRARRTGMGPWRLSERGAARLQAHPWTGNVRELINVLERATILAPQGDLDLEDVLADARPAGEEPAAGVPAPPEGSLRAVERRAILQALEASRGKVYGPGGAAQRLGLKPTTLQSRMKKLGIARVQGFR</sequence>
<keyword evidence="10" id="KW-1185">Reference proteome</keyword>
<reference evidence="9 10" key="1">
    <citation type="journal article" date="2023" name="Antonie Van Leeuwenhoek">
        <title>Mesoterricola silvestris gen. nov., sp. nov., Mesoterricola sediminis sp. nov., Geothrix oryzae sp. nov., Geothrix edaphica sp. nov., Geothrix rubra sp. nov., and Geothrix limicola sp. nov., six novel members of Acidobacteriota isolated from soils.</title>
        <authorList>
            <person name="Itoh H."/>
            <person name="Sugisawa Y."/>
            <person name="Mise K."/>
            <person name="Xu Z."/>
            <person name="Kuniyasu M."/>
            <person name="Ushijima N."/>
            <person name="Kawano K."/>
            <person name="Kobayashi E."/>
            <person name="Shiratori Y."/>
            <person name="Masuda Y."/>
            <person name="Senoo K."/>
        </authorList>
    </citation>
    <scope>NUCLEOTIDE SEQUENCE [LARGE SCALE GENOMIC DNA]</scope>
    <source>
        <strain evidence="9 10">Red803</strain>
    </source>
</reference>
<evidence type="ECO:0000256" key="3">
    <source>
        <dbReference type="ARBA" id="ARBA00023015"/>
    </source>
</evidence>
<dbReference type="SMART" id="SM00382">
    <property type="entry name" value="AAA"/>
    <property type="match status" value="1"/>
</dbReference>
<dbReference type="SMART" id="SM00065">
    <property type="entry name" value="GAF"/>
    <property type="match status" value="1"/>
</dbReference>
<evidence type="ECO:0000256" key="6">
    <source>
        <dbReference type="ARBA" id="ARBA00023163"/>
    </source>
</evidence>
<dbReference type="PROSITE" id="PS50045">
    <property type="entry name" value="SIGMA54_INTERACT_4"/>
    <property type="match status" value="1"/>
</dbReference>
<evidence type="ECO:0000256" key="1">
    <source>
        <dbReference type="ARBA" id="ARBA00022741"/>
    </source>
</evidence>
<dbReference type="Gene3D" id="3.40.50.300">
    <property type="entry name" value="P-loop containing nucleotide triphosphate hydrolases"/>
    <property type="match status" value="1"/>
</dbReference>
<keyword evidence="7" id="KW-0175">Coiled coil</keyword>
<keyword evidence="3" id="KW-0805">Transcription regulation</keyword>
<comment type="caution">
    <text evidence="9">The sequence shown here is derived from an EMBL/GenBank/DDBJ whole genome shotgun (WGS) entry which is preliminary data.</text>
</comment>
<dbReference type="RefSeq" id="WP_285725655.1">
    <property type="nucleotide sequence ID" value="NZ_BSDD01000003.1"/>
</dbReference>
<dbReference type="PANTHER" id="PTHR32071:SF117">
    <property type="entry name" value="PTS-DEPENDENT DIHYDROXYACETONE KINASE OPERON REGULATORY PROTEIN-RELATED"/>
    <property type="match status" value="1"/>
</dbReference>
<evidence type="ECO:0000256" key="2">
    <source>
        <dbReference type="ARBA" id="ARBA00022840"/>
    </source>
</evidence>
<evidence type="ECO:0000256" key="4">
    <source>
        <dbReference type="ARBA" id="ARBA00023125"/>
    </source>
</evidence>
<keyword evidence="5" id="KW-0010">Activator</keyword>
<dbReference type="Pfam" id="PF02954">
    <property type="entry name" value="HTH_8"/>
    <property type="match status" value="1"/>
</dbReference>
<gene>
    <name evidence="9" type="ORF">GETHPA_20510</name>
</gene>
<dbReference type="InterPro" id="IPR002197">
    <property type="entry name" value="HTH_Fis"/>
</dbReference>
<dbReference type="InterPro" id="IPR027417">
    <property type="entry name" value="P-loop_NTPase"/>
</dbReference>
<dbReference type="CDD" id="cd00009">
    <property type="entry name" value="AAA"/>
    <property type="match status" value="1"/>
</dbReference>
<dbReference type="PROSITE" id="PS00675">
    <property type="entry name" value="SIGMA54_INTERACT_1"/>
    <property type="match status" value="1"/>
</dbReference>
<dbReference type="Pfam" id="PF00158">
    <property type="entry name" value="Sigma54_activat"/>
    <property type="match status" value="1"/>
</dbReference>